<gene>
    <name evidence="1" type="ORF">RPERSI_LOCUS10405</name>
</gene>
<evidence type="ECO:0000313" key="2">
    <source>
        <dbReference type="Proteomes" id="UP000789920"/>
    </source>
</evidence>
<dbReference type="Proteomes" id="UP000789920">
    <property type="component" value="Unassembled WGS sequence"/>
</dbReference>
<sequence length="59" mass="6937">ITKFRGNDVFSSEVCRVESLCYLKKSLNDWLAEEQRLTNINNNNKEDFDPNQVKNLIEC</sequence>
<keyword evidence="2" id="KW-1185">Reference proteome</keyword>
<accession>A0ACA9PHC5</accession>
<evidence type="ECO:0000313" key="1">
    <source>
        <dbReference type="EMBL" id="CAG8708888.1"/>
    </source>
</evidence>
<reference evidence="1" key="1">
    <citation type="submission" date="2021-06" db="EMBL/GenBank/DDBJ databases">
        <authorList>
            <person name="Kallberg Y."/>
            <person name="Tangrot J."/>
            <person name="Rosling A."/>
        </authorList>
    </citation>
    <scope>NUCLEOTIDE SEQUENCE</scope>
    <source>
        <strain evidence="1">MA461A</strain>
    </source>
</reference>
<organism evidence="1 2">
    <name type="scientific">Racocetra persica</name>
    <dbReference type="NCBI Taxonomy" id="160502"/>
    <lineage>
        <taxon>Eukaryota</taxon>
        <taxon>Fungi</taxon>
        <taxon>Fungi incertae sedis</taxon>
        <taxon>Mucoromycota</taxon>
        <taxon>Glomeromycotina</taxon>
        <taxon>Glomeromycetes</taxon>
        <taxon>Diversisporales</taxon>
        <taxon>Gigasporaceae</taxon>
        <taxon>Racocetra</taxon>
    </lineage>
</organism>
<dbReference type="EMBL" id="CAJVQC010020559">
    <property type="protein sequence ID" value="CAG8708888.1"/>
    <property type="molecule type" value="Genomic_DNA"/>
</dbReference>
<protein>
    <submittedName>
        <fullName evidence="1">571_t:CDS:1</fullName>
    </submittedName>
</protein>
<comment type="caution">
    <text evidence="1">The sequence shown here is derived from an EMBL/GenBank/DDBJ whole genome shotgun (WGS) entry which is preliminary data.</text>
</comment>
<proteinExistence type="predicted"/>
<name>A0ACA9PHC5_9GLOM</name>
<feature type="non-terminal residue" evidence="1">
    <location>
        <position position="1"/>
    </location>
</feature>